<evidence type="ECO:0000256" key="2">
    <source>
        <dbReference type="ARBA" id="ARBA00022679"/>
    </source>
</evidence>
<evidence type="ECO:0000259" key="9">
    <source>
        <dbReference type="Pfam" id="PF12804"/>
    </source>
</evidence>
<comment type="catalytic activity">
    <reaction evidence="8">
        <text>Mo-molybdopterin + GTP + H(+) = Mo-molybdopterin guanine dinucleotide + diphosphate</text>
        <dbReference type="Rhea" id="RHEA:34243"/>
        <dbReference type="ChEBI" id="CHEBI:15378"/>
        <dbReference type="ChEBI" id="CHEBI:33019"/>
        <dbReference type="ChEBI" id="CHEBI:37565"/>
        <dbReference type="ChEBI" id="CHEBI:71302"/>
        <dbReference type="ChEBI" id="CHEBI:71310"/>
        <dbReference type="EC" id="2.7.7.77"/>
    </reaction>
</comment>
<feature type="binding site" evidence="8">
    <location>
        <position position="95"/>
    </location>
    <ligand>
        <name>Mg(2+)</name>
        <dbReference type="ChEBI" id="CHEBI:18420"/>
    </ligand>
</feature>
<comment type="domain">
    <text evidence="8">The N-terminal domain determines nucleotide recognition and specific binding, while the C-terminal domain determines the specific binding to the target protein.</text>
</comment>
<dbReference type="InterPro" id="IPR013482">
    <property type="entry name" value="Molybde_CF_guanTrfase"/>
</dbReference>
<comment type="function">
    <text evidence="8">Transfers a GMP moiety from GTP to Mo-molybdopterin (Mo-MPT) cofactor (Moco or molybdenum cofactor) to form Mo-molybdopterin guanine dinucleotide (Mo-MGD) cofactor.</text>
</comment>
<keyword evidence="10" id="KW-0548">Nucleotidyltransferase</keyword>
<dbReference type="SUPFAM" id="SSF53448">
    <property type="entry name" value="Nucleotide-diphospho-sugar transferases"/>
    <property type="match status" value="1"/>
</dbReference>
<gene>
    <name evidence="8" type="primary">mobA</name>
    <name evidence="10" type="ORF">HELGO_WM9015</name>
</gene>
<keyword evidence="3 8" id="KW-0479">Metal-binding</keyword>
<dbReference type="InterPro" id="IPR029044">
    <property type="entry name" value="Nucleotide-diphossugar_trans"/>
</dbReference>
<dbReference type="GO" id="GO:0005525">
    <property type="term" value="F:GTP binding"/>
    <property type="evidence" value="ECO:0007669"/>
    <property type="project" value="UniProtKB-UniRule"/>
</dbReference>
<organism evidence="10">
    <name type="scientific">uncultured Sulfurovum sp</name>
    <dbReference type="NCBI Taxonomy" id="269237"/>
    <lineage>
        <taxon>Bacteria</taxon>
        <taxon>Pseudomonadati</taxon>
        <taxon>Campylobacterota</taxon>
        <taxon>Epsilonproteobacteria</taxon>
        <taxon>Campylobacterales</taxon>
        <taxon>Sulfurovaceae</taxon>
        <taxon>Sulfurovum</taxon>
        <taxon>environmental samples</taxon>
    </lineage>
</organism>
<feature type="binding site" evidence="8">
    <location>
        <position position="22"/>
    </location>
    <ligand>
        <name>GTP</name>
        <dbReference type="ChEBI" id="CHEBI:37565"/>
    </ligand>
</feature>
<dbReference type="AlphaFoldDB" id="A0A6S6U3A3"/>
<keyword evidence="4 8" id="KW-0547">Nucleotide-binding</keyword>
<comment type="caution">
    <text evidence="8">Lacks conserved residue(s) required for the propagation of feature annotation.</text>
</comment>
<accession>A0A6S6U3A3</accession>
<feature type="domain" description="MobA-like NTP transferase" evidence="9">
    <location>
        <begin position="7"/>
        <end position="156"/>
    </location>
</feature>
<dbReference type="GO" id="GO:0046872">
    <property type="term" value="F:metal ion binding"/>
    <property type="evidence" value="ECO:0007669"/>
    <property type="project" value="UniProtKB-KW"/>
</dbReference>
<dbReference type="InterPro" id="IPR025877">
    <property type="entry name" value="MobA-like_NTP_Trfase"/>
</dbReference>
<evidence type="ECO:0000256" key="3">
    <source>
        <dbReference type="ARBA" id="ARBA00022723"/>
    </source>
</evidence>
<comment type="cofactor">
    <cofactor evidence="8">
        <name>Mg(2+)</name>
        <dbReference type="ChEBI" id="CHEBI:18420"/>
    </cofactor>
</comment>
<keyword evidence="7 8" id="KW-0501">Molybdenum cofactor biosynthesis</keyword>
<evidence type="ECO:0000256" key="1">
    <source>
        <dbReference type="ARBA" id="ARBA00022490"/>
    </source>
</evidence>
<proteinExistence type="inferred from homology"/>
<dbReference type="HAMAP" id="MF_00316">
    <property type="entry name" value="MobA"/>
    <property type="match status" value="1"/>
</dbReference>
<dbReference type="Gene3D" id="3.90.550.10">
    <property type="entry name" value="Spore Coat Polysaccharide Biosynthesis Protein SpsA, Chain A"/>
    <property type="match status" value="1"/>
</dbReference>
<dbReference type="Pfam" id="PF12804">
    <property type="entry name" value="NTP_transf_3"/>
    <property type="match status" value="1"/>
</dbReference>
<comment type="subcellular location">
    <subcellularLocation>
        <location evidence="8">Cytoplasm</location>
    </subcellularLocation>
</comment>
<dbReference type="PANTHER" id="PTHR19136">
    <property type="entry name" value="MOLYBDENUM COFACTOR GUANYLYLTRANSFERASE"/>
    <property type="match status" value="1"/>
</dbReference>
<comment type="similarity">
    <text evidence="8">Belongs to the MobA family.</text>
</comment>
<dbReference type="PANTHER" id="PTHR19136:SF81">
    <property type="entry name" value="MOLYBDENUM COFACTOR GUANYLYLTRANSFERASE"/>
    <property type="match status" value="1"/>
</dbReference>
<protein>
    <recommendedName>
        <fullName evidence="8">Probable molybdenum cofactor guanylyltransferase</fullName>
        <shortName evidence="8">MoCo guanylyltransferase</shortName>
        <ecNumber evidence="8">2.7.7.77</ecNumber>
    </recommendedName>
    <alternativeName>
        <fullName evidence="8">GTP:molybdopterin guanylyltransferase</fullName>
    </alternativeName>
    <alternativeName>
        <fullName evidence="8">Mo-MPT guanylyltransferase</fullName>
    </alternativeName>
    <alternativeName>
        <fullName evidence="8">Molybdopterin guanylyltransferase</fullName>
    </alternativeName>
    <alternativeName>
        <fullName evidence="8">Molybdopterin-guanine dinucleotide synthase</fullName>
        <shortName evidence="8">MGD synthase</shortName>
    </alternativeName>
</protein>
<evidence type="ECO:0000313" key="10">
    <source>
        <dbReference type="EMBL" id="CAA6821976.1"/>
    </source>
</evidence>
<dbReference type="CDD" id="cd02503">
    <property type="entry name" value="MobA"/>
    <property type="match status" value="1"/>
</dbReference>
<dbReference type="EMBL" id="CACVAP010000100">
    <property type="protein sequence ID" value="CAA6821976.1"/>
    <property type="molecule type" value="Genomic_DNA"/>
</dbReference>
<dbReference type="GO" id="GO:0005737">
    <property type="term" value="C:cytoplasm"/>
    <property type="evidence" value="ECO:0007669"/>
    <property type="project" value="UniProtKB-SubCell"/>
</dbReference>
<keyword evidence="2 8" id="KW-0808">Transferase</keyword>
<dbReference type="GO" id="GO:0061603">
    <property type="term" value="F:molybdenum cofactor guanylyltransferase activity"/>
    <property type="evidence" value="ECO:0007669"/>
    <property type="project" value="UniProtKB-EC"/>
</dbReference>
<keyword evidence="1 8" id="KW-0963">Cytoplasm</keyword>
<feature type="binding site" evidence="8">
    <location>
        <position position="66"/>
    </location>
    <ligand>
        <name>GTP</name>
        <dbReference type="ChEBI" id="CHEBI:37565"/>
    </ligand>
</feature>
<evidence type="ECO:0000256" key="5">
    <source>
        <dbReference type="ARBA" id="ARBA00022842"/>
    </source>
</evidence>
<feature type="binding site" evidence="8">
    <location>
        <position position="95"/>
    </location>
    <ligand>
        <name>GTP</name>
        <dbReference type="ChEBI" id="CHEBI:37565"/>
    </ligand>
</feature>
<dbReference type="EC" id="2.7.7.77" evidence="8"/>
<keyword evidence="5 8" id="KW-0460">Magnesium</keyword>
<name>A0A6S6U3A3_9BACT</name>
<evidence type="ECO:0000256" key="8">
    <source>
        <dbReference type="HAMAP-Rule" id="MF_00316"/>
    </source>
</evidence>
<dbReference type="NCBIfam" id="NF001837">
    <property type="entry name" value="PRK00560.1"/>
    <property type="match status" value="1"/>
</dbReference>
<evidence type="ECO:0000256" key="7">
    <source>
        <dbReference type="ARBA" id="ARBA00023150"/>
    </source>
</evidence>
<reference evidence="10" key="1">
    <citation type="submission" date="2020-01" db="EMBL/GenBank/DDBJ databases">
        <authorList>
            <person name="Meier V. D."/>
            <person name="Meier V D."/>
        </authorList>
    </citation>
    <scope>NUCLEOTIDE SEQUENCE</scope>
    <source>
        <strain evidence="10">HLG_WM_MAG_06</strain>
    </source>
</reference>
<dbReference type="GO" id="GO:1902758">
    <property type="term" value="P:bis(molybdopterin guanine dinucleotide)molybdenum biosynthetic process"/>
    <property type="evidence" value="ECO:0007669"/>
    <property type="project" value="TreeGrafter"/>
</dbReference>
<evidence type="ECO:0000256" key="6">
    <source>
        <dbReference type="ARBA" id="ARBA00023134"/>
    </source>
</evidence>
<sequence>MPENATAVIIAGGKSSRMLQDKALLPFGGFSSLAQFQYERLNKLFSKVYISSKEDKFTFHIEMIEDVNQVSSPLVALVSIFETLEINEVFVLSVDAPFVDEGVIKKLYEARTSTADVTVAVSAHGLEPLCAIYNRSFVAKAKIAVEKNQHRLQTLFDDLEIKKVVFEEEEKFMNLNYPKEYAEAKILIYKR</sequence>
<keyword evidence="6 8" id="KW-0342">GTP-binding</keyword>
<evidence type="ECO:0000256" key="4">
    <source>
        <dbReference type="ARBA" id="ARBA00022741"/>
    </source>
</evidence>
<feature type="binding site" evidence="8">
    <location>
        <begin position="10"/>
        <end position="12"/>
    </location>
    <ligand>
        <name>GTP</name>
        <dbReference type="ChEBI" id="CHEBI:37565"/>
    </ligand>
</feature>